<keyword evidence="3" id="KW-1185">Reference proteome</keyword>
<organism evidence="2 3">
    <name type="scientific">Cinara cedri</name>
    <dbReference type="NCBI Taxonomy" id="506608"/>
    <lineage>
        <taxon>Eukaryota</taxon>
        <taxon>Metazoa</taxon>
        <taxon>Ecdysozoa</taxon>
        <taxon>Arthropoda</taxon>
        <taxon>Hexapoda</taxon>
        <taxon>Insecta</taxon>
        <taxon>Pterygota</taxon>
        <taxon>Neoptera</taxon>
        <taxon>Paraneoptera</taxon>
        <taxon>Hemiptera</taxon>
        <taxon>Sternorrhyncha</taxon>
        <taxon>Aphidomorpha</taxon>
        <taxon>Aphidoidea</taxon>
        <taxon>Aphididae</taxon>
        <taxon>Lachninae</taxon>
        <taxon>Cinara</taxon>
    </lineage>
</organism>
<reference evidence="2 3" key="1">
    <citation type="submission" date="2019-08" db="EMBL/GenBank/DDBJ databases">
        <authorList>
            <person name="Alioto T."/>
            <person name="Alioto T."/>
            <person name="Gomez Garrido J."/>
        </authorList>
    </citation>
    <scope>NUCLEOTIDE SEQUENCE [LARGE SCALE GENOMIC DNA]</scope>
</reference>
<dbReference type="InterPro" id="IPR052958">
    <property type="entry name" value="IFN-induced_PKR_regulator"/>
</dbReference>
<protein>
    <submittedName>
        <fullName evidence="2">Uncharacterized protein</fullName>
    </submittedName>
</protein>
<proteinExistence type="predicted"/>
<dbReference type="PANTHER" id="PTHR46289:SF17">
    <property type="entry name" value="HAT C-TERMINAL DIMERISATION DOMAIN-CONTAINING PROTEIN"/>
    <property type="match status" value="1"/>
</dbReference>
<dbReference type="AlphaFoldDB" id="A0A5E4M6T8"/>
<dbReference type="Proteomes" id="UP000325440">
    <property type="component" value="Unassembled WGS sequence"/>
</dbReference>
<gene>
    <name evidence="2" type="ORF">CINCED_3A001083</name>
</gene>
<dbReference type="OrthoDB" id="6611984at2759"/>
<dbReference type="EMBL" id="CABPRJ010000477">
    <property type="protein sequence ID" value="VVC27880.1"/>
    <property type="molecule type" value="Genomic_DNA"/>
</dbReference>
<evidence type="ECO:0000256" key="1">
    <source>
        <dbReference type="SAM" id="Coils"/>
    </source>
</evidence>
<evidence type="ECO:0000313" key="3">
    <source>
        <dbReference type="Proteomes" id="UP000325440"/>
    </source>
</evidence>
<keyword evidence="1" id="KW-0175">Coiled coil</keyword>
<sequence length="151" mass="17603">MLVCKQLKKERIDLKNTLSTIELLVNTLKEMRQDAEKEFHILCDKLKNLANVIATEITKKRTAKKQTNRANPQVFSVEDYYRVTVFIPFTDNFINQLTTRFLNHKSVLEGNMYIDLSSSIFTDAEKISFENLVEFYLSPVESDNAYVEIKI</sequence>
<evidence type="ECO:0000313" key="2">
    <source>
        <dbReference type="EMBL" id="VVC27880.1"/>
    </source>
</evidence>
<dbReference type="PANTHER" id="PTHR46289">
    <property type="entry name" value="52 KDA REPRESSOR OF THE INHIBITOR OF THE PROTEIN KINASE-LIKE PROTEIN-RELATED"/>
    <property type="match status" value="1"/>
</dbReference>
<feature type="coiled-coil region" evidence="1">
    <location>
        <begin position="4"/>
        <end position="38"/>
    </location>
</feature>
<name>A0A5E4M6T8_9HEMI</name>
<accession>A0A5E4M6T8</accession>